<name>A0ABW5FZQ3_9PSEU</name>
<keyword evidence="1" id="KW-0238">DNA-binding</keyword>
<feature type="domain" description="HTH cro/C1-type" evidence="2">
    <location>
        <begin position="21"/>
        <end position="75"/>
    </location>
</feature>
<dbReference type="CDD" id="cd00093">
    <property type="entry name" value="HTH_XRE"/>
    <property type="match status" value="1"/>
</dbReference>
<keyword evidence="4" id="KW-1185">Reference proteome</keyword>
<sequence>MKNGFDGEHGDDSIRAMGEQLRLTRRARGLSIEALAKAAGVGAGTVSQYERGMGNPTVQTLRKLANVLDVPLTAFASGPSPIQNGDLHHARGDAPQTQWAPTARSGRVDVVRADRRRRLTLPGVGPVYDILSPDLDGALLLMHSVFRVGFDNFNEPFQHVGEEVIVLVEGRLEGQIGDQSVILEVGDTVTFDASLRHGWRTLGDTDASLYSAITPPTLK</sequence>
<evidence type="ECO:0000256" key="1">
    <source>
        <dbReference type="ARBA" id="ARBA00023125"/>
    </source>
</evidence>
<protein>
    <submittedName>
        <fullName evidence="3">Helix-turn-helix domain-containing protein</fullName>
    </submittedName>
</protein>
<dbReference type="RefSeq" id="WP_378268089.1">
    <property type="nucleotide sequence ID" value="NZ_JBHUKR010000016.1"/>
</dbReference>
<dbReference type="Pfam" id="PF01381">
    <property type="entry name" value="HTH_3"/>
    <property type="match status" value="1"/>
</dbReference>
<dbReference type="InterPro" id="IPR014710">
    <property type="entry name" value="RmlC-like_jellyroll"/>
</dbReference>
<dbReference type="CDD" id="cd02209">
    <property type="entry name" value="cupin_XRE_C"/>
    <property type="match status" value="1"/>
</dbReference>
<comment type="caution">
    <text evidence="3">The sequence shown here is derived from an EMBL/GenBank/DDBJ whole genome shotgun (WGS) entry which is preliminary data.</text>
</comment>
<reference evidence="4" key="1">
    <citation type="journal article" date="2019" name="Int. J. Syst. Evol. Microbiol.">
        <title>The Global Catalogue of Microorganisms (GCM) 10K type strain sequencing project: providing services to taxonomists for standard genome sequencing and annotation.</title>
        <authorList>
            <consortium name="The Broad Institute Genomics Platform"/>
            <consortium name="The Broad Institute Genome Sequencing Center for Infectious Disease"/>
            <person name="Wu L."/>
            <person name="Ma J."/>
        </authorList>
    </citation>
    <scope>NUCLEOTIDE SEQUENCE [LARGE SCALE GENOMIC DNA]</scope>
    <source>
        <strain evidence="4">CGMCC 4.7645</strain>
    </source>
</reference>
<dbReference type="SUPFAM" id="SSF47413">
    <property type="entry name" value="lambda repressor-like DNA-binding domains"/>
    <property type="match status" value="1"/>
</dbReference>
<dbReference type="Proteomes" id="UP001597417">
    <property type="component" value="Unassembled WGS sequence"/>
</dbReference>
<proteinExistence type="predicted"/>
<accession>A0ABW5FZQ3</accession>
<dbReference type="Gene3D" id="1.10.260.40">
    <property type="entry name" value="lambda repressor-like DNA-binding domains"/>
    <property type="match status" value="1"/>
</dbReference>
<evidence type="ECO:0000259" key="2">
    <source>
        <dbReference type="PROSITE" id="PS50943"/>
    </source>
</evidence>
<dbReference type="SUPFAM" id="SSF51182">
    <property type="entry name" value="RmlC-like cupins"/>
    <property type="match status" value="1"/>
</dbReference>
<dbReference type="EMBL" id="JBHUKR010000016">
    <property type="protein sequence ID" value="MFD2420057.1"/>
    <property type="molecule type" value="Genomic_DNA"/>
</dbReference>
<dbReference type="Gene3D" id="2.60.120.10">
    <property type="entry name" value="Jelly Rolls"/>
    <property type="match status" value="1"/>
</dbReference>
<gene>
    <name evidence="3" type="ORF">ACFSXZ_27380</name>
</gene>
<dbReference type="InterPro" id="IPR010982">
    <property type="entry name" value="Lambda_DNA-bd_dom_sf"/>
</dbReference>
<dbReference type="Pfam" id="PF07883">
    <property type="entry name" value="Cupin_2"/>
    <property type="match status" value="1"/>
</dbReference>
<dbReference type="InterPro" id="IPR001387">
    <property type="entry name" value="Cro/C1-type_HTH"/>
</dbReference>
<dbReference type="PANTHER" id="PTHR46797:SF1">
    <property type="entry name" value="METHYLPHOSPHONATE SYNTHASE"/>
    <property type="match status" value="1"/>
</dbReference>
<dbReference type="SMART" id="SM00530">
    <property type="entry name" value="HTH_XRE"/>
    <property type="match status" value="1"/>
</dbReference>
<dbReference type="InterPro" id="IPR011051">
    <property type="entry name" value="RmlC_Cupin_sf"/>
</dbReference>
<organism evidence="3 4">
    <name type="scientific">Amycolatopsis pigmentata</name>
    <dbReference type="NCBI Taxonomy" id="450801"/>
    <lineage>
        <taxon>Bacteria</taxon>
        <taxon>Bacillati</taxon>
        <taxon>Actinomycetota</taxon>
        <taxon>Actinomycetes</taxon>
        <taxon>Pseudonocardiales</taxon>
        <taxon>Pseudonocardiaceae</taxon>
        <taxon>Amycolatopsis</taxon>
    </lineage>
</organism>
<dbReference type="InterPro" id="IPR013096">
    <property type="entry name" value="Cupin_2"/>
</dbReference>
<dbReference type="PROSITE" id="PS50943">
    <property type="entry name" value="HTH_CROC1"/>
    <property type="match status" value="1"/>
</dbReference>
<dbReference type="PANTHER" id="PTHR46797">
    <property type="entry name" value="HTH-TYPE TRANSCRIPTIONAL REGULATOR"/>
    <property type="match status" value="1"/>
</dbReference>
<dbReference type="InterPro" id="IPR050807">
    <property type="entry name" value="TransReg_Diox_bact_type"/>
</dbReference>
<evidence type="ECO:0000313" key="4">
    <source>
        <dbReference type="Proteomes" id="UP001597417"/>
    </source>
</evidence>
<evidence type="ECO:0000313" key="3">
    <source>
        <dbReference type="EMBL" id="MFD2420057.1"/>
    </source>
</evidence>